<gene>
    <name evidence="1" type="ORF">OPT61_g2184</name>
</gene>
<evidence type="ECO:0000313" key="2">
    <source>
        <dbReference type="Proteomes" id="UP001153331"/>
    </source>
</evidence>
<organism evidence="1 2">
    <name type="scientific">Boeremia exigua</name>
    <dbReference type="NCBI Taxonomy" id="749465"/>
    <lineage>
        <taxon>Eukaryota</taxon>
        <taxon>Fungi</taxon>
        <taxon>Dikarya</taxon>
        <taxon>Ascomycota</taxon>
        <taxon>Pezizomycotina</taxon>
        <taxon>Dothideomycetes</taxon>
        <taxon>Pleosporomycetidae</taxon>
        <taxon>Pleosporales</taxon>
        <taxon>Pleosporineae</taxon>
        <taxon>Didymellaceae</taxon>
        <taxon>Boeremia</taxon>
    </lineage>
</organism>
<sequence length="208" mass="21595">MQITSLLFALVSLLAVAFGSSSSPVCKEGSRRCGAGRLGGAVFTCKDGRWQVPVACSTPETCTSHPVALCAMISARSADEGTEIISGFEMSAAEMSAVDSGEVRTTLQFQNVHIPIFYRTSKTLTVKPPTSPPLTTTSARRASASTTSANPSATRKARTAIVAAVTRRARPASLQAMFVGLLSIVATSASGLTTELLAASPVALVLTW</sequence>
<accession>A0ACC2IMJ1</accession>
<evidence type="ECO:0000313" key="1">
    <source>
        <dbReference type="EMBL" id="KAJ8116378.1"/>
    </source>
</evidence>
<dbReference type="Proteomes" id="UP001153331">
    <property type="component" value="Unassembled WGS sequence"/>
</dbReference>
<keyword evidence="2" id="KW-1185">Reference proteome</keyword>
<reference evidence="1" key="1">
    <citation type="submission" date="2022-11" db="EMBL/GenBank/DDBJ databases">
        <title>Genome Sequence of Boeremia exigua.</title>
        <authorList>
            <person name="Buettner E."/>
        </authorList>
    </citation>
    <scope>NUCLEOTIDE SEQUENCE</scope>
    <source>
        <strain evidence="1">CU02</strain>
    </source>
</reference>
<protein>
    <submittedName>
        <fullName evidence="1">Uncharacterized protein</fullName>
    </submittedName>
</protein>
<comment type="caution">
    <text evidence="1">The sequence shown here is derived from an EMBL/GenBank/DDBJ whole genome shotgun (WGS) entry which is preliminary data.</text>
</comment>
<dbReference type="EMBL" id="JAPHNI010000097">
    <property type="protein sequence ID" value="KAJ8116378.1"/>
    <property type="molecule type" value="Genomic_DNA"/>
</dbReference>
<name>A0ACC2IMJ1_9PLEO</name>
<proteinExistence type="predicted"/>